<sequence length="180" mass="20797">MKIFILMIMTMMLTISSEAQNKSFYDFTVITIDGKEFPLSSLKGKRVLVVNVASKCGLTPQYAELQKLYEKYKDQDFVIIGFPANNFLWQEPGSNEEIAKFCSLNYNVTFPMMAKISVKGKDMAPLYQWLTKKELNSKEDAPVQWNFQKFMIDENGNWVGFVAPKESPFSEKIVTWIEKE</sequence>
<evidence type="ECO:0000256" key="5">
    <source>
        <dbReference type="RuleBase" id="RU000499"/>
    </source>
</evidence>
<name>A0A1M4UUS3_9BACE</name>
<organism evidence="7 8">
    <name type="scientific">Bacteroides faecichinchillae</name>
    <dbReference type="NCBI Taxonomy" id="871325"/>
    <lineage>
        <taxon>Bacteria</taxon>
        <taxon>Pseudomonadati</taxon>
        <taxon>Bacteroidota</taxon>
        <taxon>Bacteroidia</taxon>
        <taxon>Bacteroidales</taxon>
        <taxon>Bacteroidaceae</taxon>
        <taxon>Bacteroides</taxon>
    </lineage>
</organism>
<dbReference type="PRINTS" id="PR01011">
    <property type="entry name" value="GLUTPROXDASE"/>
</dbReference>
<dbReference type="EMBL" id="FQVD01000004">
    <property type="protein sequence ID" value="SHE60476.1"/>
    <property type="molecule type" value="Genomic_DNA"/>
</dbReference>
<dbReference type="PROSITE" id="PS00460">
    <property type="entry name" value="GLUTATHIONE_PEROXID_1"/>
    <property type="match status" value="1"/>
</dbReference>
<feature type="chain" id="PRO_5030031099" description="Glutathione peroxidase" evidence="6">
    <location>
        <begin position="20"/>
        <end position="180"/>
    </location>
</feature>
<comment type="similarity">
    <text evidence="1 5">Belongs to the glutathione peroxidase family.</text>
</comment>
<dbReference type="PANTHER" id="PTHR11592:SF78">
    <property type="entry name" value="GLUTATHIONE PEROXIDASE"/>
    <property type="match status" value="1"/>
</dbReference>
<dbReference type="RefSeq" id="WP_025074803.1">
    <property type="nucleotide sequence ID" value="NZ_FQVD01000004.1"/>
</dbReference>
<keyword evidence="3 5" id="KW-0560">Oxidoreductase</keyword>
<dbReference type="SUPFAM" id="SSF52833">
    <property type="entry name" value="Thioredoxin-like"/>
    <property type="match status" value="1"/>
</dbReference>
<gene>
    <name evidence="7" type="ORF">SAMN05444349_1043</name>
</gene>
<evidence type="ECO:0000256" key="2">
    <source>
        <dbReference type="ARBA" id="ARBA00022559"/>
    </source>
</evidence>
<dbReference type="InterPro" id="IPR000889">
    <property type="entry name" value="Glutathione_peroxidase"/>
</dbReference>
<dbReference type="STRING" id="871325.SAMN05444349_1043"/>
<dbReference type="PROSITE" id="PS51355">
    <property type="entry name" value="GLUTATHIONE_PEROXID_3"/>
    <property type="match status" value="1"/>
</dbReference>
<evidence type="ECO:0000256" key="4">
    <source>
        <dbReference type="PIRSR" id="PIRSR000303-1"/>
    </source>
</evidence>
<evidence type="ECO:0000256" key="6">
    <source>
        <dbReference type="SAM" id="SignalP"/>
    </source>
</evidence>
<dbReference type="AlphaFoldDB" id="A0A1M4UUS3"/>
<dbReference type="OrthoDB" id="9789406at2"/>
<dbReference type="GO" id="GO:0004601">
    <property type="term" value="F:peroxidase activity"/>
    <property type="evidence" value="ECO:0007669"/>
    <property type="project" value="UniProtKB-KW"/>
</dbReference>
<reference evidence="7 8" key="1">
    <citation type="submission" date="2016-11" db="EMBL/GenBank/DDBJ databases">
        <authorList>
            <person name="Jaros S."/>
            <person name="Januszkiewicz K."/>
            <person name="Wedrychowicz H."/>
        </authorList>
    </citation>
    <scope>NUCLEOTIDE SEQUENCE [LARGE SCALE GENOMIC DNA]</scope>
    <source>
        <strain evidence="7 8">DSM 26883</strain>
    </source>
</reference>
<dbReference type="PANTHER" id="PTHR11592">
    <property type="entry name" value="GLUTATHIONE PEROXIDASE"/>
    <property type="match status" value="1"/>
</dbReference>
<keyword evidence="2 5" id="KW-0575">Peroxidase</keyword>
<dbReference type="GO" id="GO:0034599">
    <property type="term" value="P:cellular response to oxidative stress"/>
    <property type="evidence" value="ECO:0007669"/>
    <property type="project" value="TreeGrafter"/>
</dbReference>
<dbReference type="InterPro" id="IPR036249">
    <property type="entry name" value="Thioredoxin-like_sf"/>
</dbReference>
<dbReference type="Pfam" id="PF00255">
    <property type="entry name" value="GSHPx"/>
    <property type="match status" value="1"/>
</dbReference>
<dbReference type="Gene3D" id="3.40.30.10">
    <property type="entry name" value="Glutaredoxin"/>
    <property type="match status" value="1"/>
</dbReference>
<evidence type="ECO:0000313" key="7">
    <source>
        <dbReference type="EMBL" id="SHE60476.1"/>
    </source>
</evidence>
<evidence type="ECO:0000313" key="8">
    <source>
        <dbReference type="Proteomes" id="UP000184436"/>
    </source>
</evidence>
<feature type="active site" evidence="4">
    <location>
        <position position="56"/>
    </location>
</feature>
<feature type="signal peptide" evidence="6">
    <location>
        <begin position="1"/>
        <end position="19"/>
    </location>
</feature>
<keyword evidence="6" id="KW-0732">Signal</keyword>
<dbReference type="CDD" id="cd00340">
    <property type="entry name" value="GSH_Peroxidase"/>
    <property type="match status" value="1"/>
</dbReference>
<dbReference type="InterPro" id="IPR029759">
    <property type="entry name" value="GPX_AS"/>
</dbReference>
<protein>
    <recommendedName>
        <fullName evidence="5">Glutathione peroxidase</fullName>
    </recommendedName>
</protein>
<evidence type="ECO:0000256" key="3">
    <source>
        <dbReference type="ARBA" id="ARBA00023002"/>
    </source>
</evidence>
<accession>A0A1M4UUS3</accession>
<evidence type="ECO:0000256" key="1">
    <source>
        <dbReference type="ARBA" id="ARBA00006926"/>
    </source>
</evidence>
<keyword evidence="8" id="KW-1185">Reference proteome</keyword>
<proteinExistence type="inferred from homology"/>
<dbReference type="FunFam" id="3.40.30.10:FF:000010">
    <property type="entry name" value="Glutathione peroxidase"/>
    <property type="match status" value="1"/>
</dbReference>
<dbReference type="Proteomes" id="UP000184436">
    <property type="component" value="Unassembled WGS sequence"/>
</dbReference>
<dbReference type="PIRSF" id="PIRSF000303">
    <property type="entry name" value="Glutathion_perox"/>
    <property type="match status" value="1"/>
</dbReference>